<dbReference type="HOGENOM" id="CLU_196743_0_0_3"/>
<organism evidence="1 2">
    <name type="scientific">Gloeothece verrucosa (strain PCC 7822)</name>
    <name type="common">Cyanothece sp. (strain PCC 7822)</name>
    <dbReference type="NCBI Taxonomy" id="497965"/>
    <lineage>
        <taxon>Bacteria</taxon>
        <taxon>Bacillati</taxon>
        <taxon>Cyanobacteriota</taxon>
        <taxon>Cyanophyceae</taxon>
        <taxon>Oscillatoriophycideae</taxon>
        <taxon>Chroococcales</taxon>
        <taxon>Aphanothecaceae</taxon>
        <taxon>Gloeothece</taxon>
        <taxon>Gloeothece verrucosa</taxon>
    </lineage>
</organism>
<dbReference type="AlphaFoldDB" id="E0UEV8"/>
<name>E0UEV8_GLOV7</name>
<dbReference type="RefSeq" id="WP_013321195.1">
    <property type="nucleotide sequence ID" value="NC_014501.1"/>
</dbReference>
<dbReference type="KEGG" id="cyj:Cyan7822_1080"/>
<gene>
    <name evidence="1" type="ordered locus">Cyan7822_1080</name>
</gene>
<proteinExistence type="predicted"/>
<dbReference type="eggNOG" id="ENOG5033K0Z">
    <property type="taxonomic scope" value="Bacteria"/>
</dbReference>
<sequence length="65" mass="7597">MEPTNEQYLIINALQTLELLDYDWYESDRGLWFIATPSLVLPTAVILPNGEIYPLNWVQEDDNNQ</sequence>
<protein>
    <submittedName>
        <fullName evidence="1">Uncharacterized protein</fullName>
    </submittedName>
</protein>
<accession>E0UEV8</accession>
<evidence type="ECO:0000313" key="1">
    <source>
        <dbReference type="EMBL" id="ADN13088.1"/>
    </source>
</evidence>
<keyword evidence="2" id="KW-1185">Reference proteome</keyword>
<reference evidence="2" key="1">
    <citation type="journal article" date="2011" name="MBio">
        <title>Novel metabolic attributes of the genus Cyanothece, comprising a group of unicellular nitrogen-fixing Cyanobacteria.</title>
        <authorList>
            <person name="Bandyopadhyay A."/>
            <person name="Elvitigala T."/>
            <person name="Welsh E."/>
            <person name="Stockel J."/>
            <person name="Liberton M."/>
            <person name="Min H."/>
            <person name="Sherman L.A."/>
            <person name="Pakrasi H.B."/>
        </authorList>
    </citation>
    <scope>NUCLEOTIDE SEQUENCE [LARGE SCALE GENOMIC DNA]</scope>
    <source>
        <strain evidence="2">PCC 7822</strain>
    </source>
</reference>
<dbReference type="OrthoDB" id="488904at2"/>
<dbReference type="Proteomes" id="UP000008206">
    <property type="component" value="Chromosome"/>
</dbReference>
<dbReference type="STRING" id="497965.Cyan7822_1080"/>
<dbReference type="EMBL" id="CP002198">
    <property type="protein sequence ID" value="ADN13088.1"/>
    <property type="molecule type" value="Genomic_DNA"/>
</dbReference>
<evidence type="ECO:0000313" key="2">
    <source>
        <dbReference type="Proteomes" id="UP000008206"/>
    </source>
</evidence>